<reference evidence="1 2" key="1">
    <citation type="submission" date="2013-04" db="EMBL/GenBank/DDBJ databases">
        <authorList>
            <person name="Weinstock G."/>
            <person name="Sodergren E."/>
            <person name="Lobos E.A."/>
            <person name="Fulton L."/>
            <person name="Fulton R."/>
            <person name="Courtney L."/>
            <person name="Fronick C."/>
            <person name="O'Laughlin M."/>
            <person name="Godfrey J."/>
            <person name="Wilson R.M."/>
            <person name="Miner T."/>
            <person name="Farmer C."/>
            <person name="Delehaunty K."/>
            <person name="Cordes M."/>
            <person name="Minx P."/>
            <person name="Tomlinson C."/>
            <person name="Chen J."/>
            <person name="Wollam A."/>
            <person name="Pepin K.H."/>
            <person name="Palsikar V.B."/>
            <person name="Zhang X."/>
            <person name="Suruliraj S."/>
            <person name="Perna N.T."/>
            <person name="Plunkett G."/>
            <person name="Warren W."/>
            <person name="Mitreva M."/>
            <person name="Mardis E.R."/>
            <person name="Wilson R.K."/>
        </authorList>
    </citation>
    <scope>NUCLEOTIDE SEQUENCE [LARGE SCALE GENOMIC DNA]</scope>
    <source>
        <strain evidence="1 2">DSM 4568</strain>
    </source>
</reference>
<dbReference type="Proteomes" id="UP000014585">
    <property type="component" value="Unassembled WGS sequence"/>
</dbReference>
<gene>
    <name evidence="1" type="ORF">HMPREF0201_03182</name>
</gene>
<dbReference type="EMBL" id="ATDT01000027">
    <property type="protein sequence ID" value="EPF15698.1"/>
    <property type="molecule type" value="Genomic_DNA"/>
</dbReference>
<organism evidence="1 2">
    <name type="scientific">Cedecea davisae DSM 4568</name>
    <dbReference type="NCBI Taxonomy" id="566551"/>
    <lineage>
        <taxon>Bacteria</taxon>
        <taxon>Pseudomonadati</taxon>
        <taxon>Pseudomonadota</taxon>
        <taxon>Gammaproteobacteria</taxon>
        <taxon>Enterobacterales</taxon>
        <taxon>Enterobacteriaceae</taxon>
        <taxon>Cedecea</taxon>
    </lineage>
</organism>
<proteinExistence type="predicted"/>
<accession>S3IPL6</accession>
<sequence>MLCWNFSSVYLINIDIFIKQPCPFLFYKKQKRLLWRKSFITGYGCYLIYVNQ</sequence>
<evidence type="ECO:0000313" key="1">
    <source>
        <dbReference type="EMBL" id="EPF15698.1"/>
    </source>
</evidence>
<name>S3IPL6_9ENTR</name>
<comment type="caution">
    <text evidence="1">The sequence shown here is derived from an EMBL/GenBank/DDBJ whole genome shotgun (WGS) entry which is preliminary data.</text>
</comment>
<evidence type="ECO:0000313" key="2">
    <source>
        <dbReference type="Proteomes" id="UP000014585"/>
    </source>
</evidence>
<dbReference type="AlphaFoldDB" id="S3IPL6"/>
<dbReference type="STRING" id="566551.HMPREF0201_03182"/>
<dbReference type="HOGENOM" id="CLU_3078046_0_0_6"/>
<protein>
    <submittedName>
        <fullName evidence="1">Uncharacterized protein</fullName>
    </submittedName>
</protein>